<evidence type="ECO:0000259" key="8">
    <source>
        <dbReference type="PROSITE" id="PS51007"/>
    </source>
</evidence>
<dbReference type="PROSITE" id="PS51007">
    <property type="entry name" value="CYTC"/>
    <property type="match status" value="1"/>
</dbReference>
<reference evidence="9 10" key="1">
    <citation type="journal article" date="2014" name="Antonie Van Leeuwenhoek">
        <title>Hyphomonas beringensis sp. nov. and Hyphomonas chukchiensis sp. nov., isolated from surface seawater of the Bering Sea and Chukchi Sea.</title>
        <authorList>
            <person name="Li C."/>
            <person name="Lai Q."/>
            <person name="Li G."/>
            <person name="Dong C."/>
            <person name="Wang J."/>
            <person name="Liao Y."/>
            <person name="Shao Z."/>
        </authorList>
    </citation>
    <scope>NUCLEOTIDE SEQUENCE [LARGE SCALE GENOMIC DNA]</scope>
    <source>
        <strain evidence="9 10">MHS-3</strain>
    </source>
</reference>
<proteinExistence type="predicted"/>
<dbReference type="Proteomes" id="UP000027446">
    <property type="component" value="Unassembled WGS sequence"/>
</dbReference>
<evidence type="ECO:0000256" key="2">
    <source>
        <dbReference type="ARBA" id="ARBA00022617"/>
    </source>
</evidence>
<keyword evidence="2 6" id="KW-0349">Heme</keyword>
<feature type="domain" description="Cytochrome c" evidence="8">
    <location>
        <begin position="85"/>
        <end position="186"/>
    </location>
</feature>
<dbReference type="STRING" id="1280949.HAD_00600"/>
<keyword evidence="10" id="KW-1185">Reference proteome</keyword>
<evidence type="ECO:0000313" key="9">
    <source>
        <dbReference type="EMBL" id="KCZ84133.1"/>
    </source>
</evidence>
<dbReference type="AlphaFoldDB" id="A0A069E2L8"/>
<evidence type="ECO:0000256" key="6">
    <source>
        <dbReference type="PROSITE-ProRule" id="PRU00433"/>
    </source>
</evidence>
<dbReference type="Gene3D" id="1.10.760.10">
    <property type="entry name" value="Cytochrome c-like domain"/>
    <property type="match status" value="1"/>
</dbReference>
<dbReference type="RefSeq" id="WP_051595802.1">
    <property type="nucleotide sequence ID" value="NZ_ARYH01000001.1"/>
</dbReference>
<evidence type="ECO:0000256" key="4">
    <source>
        <dbReference type="ARBA" id="ARBA00022982"/>
    </source>
</evidence>
<evidence type="ECO:0000256" key="3">
    <source>
        <dbReference type="ARBA" id="ARBA00022723"/>
    </source>
</evidence>
<dbReference type="EMBL" id="ARYH01000001">
    <property type="protein sequence ID" value="KCZ84133.1"/>
    <property type="molecule type" value="Genomic_DNA"/>
</dbReference>
<gene>
    <name evidence="9" type="ORF">HAD_00600</name>
</gene>
<feature type="compositionally biased region" description="Low complexity" evidence="7">
    <location>
        <begin position="237"/>
        <end position="246"/>
    </location>
</feature>
<feature type="compositionally biased region" description="Acidic residues" evidence="7">
    <location>
        <begin position="199"/>
        <end position="220"/>
    </location>
</feature>
<keyword evidence="4" id="KW-0249">Electron transport</keyword>
<evidence type="ECO:0000313" key="10">
    <source>
        <dbReference type="Proteomes" id="UP000027446"/>
    </source>
</evidence>
<dbReference type="InterPro" id="IPR002327">
    <property type="entry name" value="Cyt_c_1A/1B"/>
</dbReference>
<evidence type="ECO:0000256" key="5">
    <source>
        <dbReference type="ARBA" id="ARBA00023004"/>
    </source>
</evidence>
<dbReference type="Pfam" id="PF00034">
    <property type="entry name" value="Cytochrom_C"/>
    <property type="match status" value="1"/>
</dbReference>
<dbReference type="GO" id="GO:0020037">
    <property type="term" value="F:heme binding"/>
    <property type="evidence" value="ECO:0007669"/>
    <property type="project" value="InterPro"/>
</dbReference>
<dbReference type="PRINTS" id="PR00604">
    <property type="entry name" value="CYTCHRMECIAB"/>
</dbReference>
<keyword evidence="1" id="KW-0813">Transport</keyword>
<dbReference type="SUPFAM" id="SSF46626">
    <property type="entry name" value="Cytochrome c"/>
    <property type="match status" value="1"/>
</dbReference>
<sequence>MGELGLNKILGALLATALGLFGLKTLSDVVFAHGGEGHGEEHAEATSLSEQMCENFAYCVEVAGGGAAAVEEEEVFDLGALLAAADVSRGERTFKGQCTTCHTIDDGGANGTGPNLHGVVGADKHVHPGFNYSAALTEVGGSWTYEDLNHWLENPGAFARGTSMSFAGLRKDPDRINVIAYLASQSPNAPPFPDPLPAAEEDDAAAPAEDGAEAPAEGEEAAAPVEDAVEAVEDAADATQETVTEVVTEEADTAMDTAEEAFDEEAPTPTEEEGE</sequence>
<evidence type="ECO:0000256" key="1">
    <source>
        <dbReference type="ARBA" id="ARBA00022448"/>
    </source>
</evidence>
<comment type="caution">
    <text evidence="9">The sequence shown here is derived from an EMBL/GenBank/DDBJ whole genome shotgun (WGS) entry which is preliminary data.</text>
</comment>
<name>A0A069E2L8_9PROT</name>
<evidence type="ECO:0000256" key="7">
    <source>
        <dbReference type="SAM" id="MobiDB-lite"/>
    </source>
</evidence>
<accession>A0A069E2L8</accession>
<organism evidence="9 10">
    <name type="scientific">Hyphomonas adhaerens MHS-3</name>
    <dbReference type="NCBI Taxonomy" id="1280949"/>
    <lineage>
        <taxon>Bacteria</taxon>
        <taxon>Pseudomonadati</taxon>
        <taxon>Pseudomonadota</taxon>
        <taxon>Alphaproteobacteria</taxon>
        <taxon>Hyphomonadales</taxon>
        <taxon>Hyphomonadaceae</taxon>
        <taxon>Hyphomonas</taxon>
    </lineage>
</organism>
<feature type="region of interest" description="Disordered" evidence="7">
    <location>
        <begin position="185"/>
        <end position="275"/>
    </location>
</feature>
<keyword evidence="5 6" id="KW-0408">Iron</keyword>
<keyword evidence="3 6" id="KW-0479">Metal-binding</keyword>
<feature type="compositionally biased region" description="Acidic residues" evidence="7">
    <location>
        <begin position="227"/>
        <end position="236"/>
    </location>
</feature>
<dbReference type="eggNOG" id="COG3474">
    <property type="taxonomic scope" value="Bacteria"/>
</dbReference>
<feature type="compositionally biased region" description="Acidic residues" evidence="7">
    <location>
        <begin position="247"/>
        <end position="275"/>
    </location>
</feature>
<dbReference type="InterPro" id="IPR036909">
    <property type="entry name" value="Cyt_c-like_dom_sf"/>
</dbReference>
<dbReference type="GO" id="GO:0046872">
    <property type="term" value="F:metal ion binding"/>
    <property type="evidence" value="ECO:0007669"/>
    <property type="project" value="UniProtKB-KW"/>
</dbReference>
<dbReference type="PANTHER" id="PTHR11961">
    <property type="entry name" value="CYTOCHROME C"/>
    <property type="match status" value="1"/>
</dbReference>
<dbReference type="PATRIC" id="fig|1280949.3.peg.123"/>
<dbReference type="GO" id="GO:0009055">
    <property type="term" value="F:electron transfer activity"/>
    <property type="evidence" value="ECO:0007669"/>
    <property type="project" value="InterPro"/>
</dbReference>
<dbReference type="InterPro" id="IPR009056">
    <property type="entry name" value="Cyt_c-like_dom"/>
</dbReference>
<protein>
    <submittedName>
        <fullName evidence="9">Cytochrome c family protein</fullName>
    </submittedName>
</protein>
<dbReference type="OrthoDB" id="9805828at2"/>